<evidence type="ECO:0000313" key="1">
    <source>
        <dbReference type="EMBL" id="KAJ1368530.1"/>
    </source>
</evidence>
<gene>
    <name evidence="1" type="ORF">KIN20_029677</name>
</gene>
<keyword evidence="2" id="KW-1185">Reference proteome</keyword>
<name>A0AAD5R2T4_PARTN</name>
<protein>
    <submittedName>
        <fullName evidence="1">Uncharacterized protein</fullName>
    </submittedName>
</protein>
<proteinExistence type="predicted"/>
<reference evidence="1" key="1">
    <citation type="submission" date="2021-06" db="EMBL/GenBank/DDBJ databases">
        <title>Parelaphostrongylus tenuis whole genome reference sequence.</title>
        <authorList>
            <person name="Garwood T.J."/>
            <person name="Larsen P.A."/>
            <person name="Fountain-Jones N.M."/>
            <person name="Garbe J.R."/>
            <person name="Macchietto M.G."/>
            <person name="Kania S.A."/>
            <person name="Gerhold R.W."/>
            <person name="Richards J.E."/>
            <person name="Wolf T.M."/>
        </authorList>
    </citation>
    <scope>NUCLEOTIDE SEQUENCE</scope>
    <source>
        <strain evidence="1">MNPRO001-30</strain>
        <tissue evidence="1">Meninges</tissue>
    </source>
</reference>
<sequence>MHRYHEIKRRLPFRSPKRKFGQLHMWFRCGSCCYVLHKSDLGNKDKNRDEKNRQEVDRTYCTARMK</sequence>
<accession>A0AAD5R2T4</accession>
<dbReference type="Proteomes" id="UP001196413">
    <property type="component" value="Unassembled WGS sequence"/>
</dbReference>
<organism evidence="1 2">
    <name type="scientific">Parelaphostrongylus tenuis</name>
    <name type="common">Meningeal worm</name>
    <dbReference type="NCBI Taxonomy" id="148309"/>
    <lineage>
        <taxon>Eukaryota</taxon>
        <taxon>Metazoa</taxon>
        <taxon>Ecdysozoa</taxon>
        <taxon>Nematoda</taxon>
        <taxon>Chromadorea</taxon>
        <taxon>Rhabditida</taxon>
        <taxon>Rhabditina</taxon>
        <taxon>Rhabditomorpha</taxon>
        <taxon>Strongyloidea</taxon>
        <taxon>Metastrongylidae</taxon>
        <taxon>Parelaphostrongylus</taxon>
    </lineage>
</organism>
<dbReference type="EMBL" id="JAHQIW010006216">
    <property type="protein sequence ID" value="KAJ1368530.1"/>
    <property type="molecule type" value="Genomic_DNA"/>
</dbReference>
<evidence type="ECO:0000313" key="2">
    <source>
        <dbReference type="Proteomes" id="UP001196413"/>
    </source>
</evidence>
<dbReference type="AlphaFoldDB" id="A0AAD5R2T4"/>
<comment type="caution">
    <text evidence="1">The sequence shown here is derived from an EMBL/GenBank/DDBJ whole genome shotgun (WGS) entry which is preliminary data.</text>
</comment>